<keyword evidence="2" id="KW-1185">Reference proteome</keyword>
<comment type="caution">
    <text evidence="1">The sequence shown here is derived from an EMBL/GenBank/DDBJ whole genome shotgun (WGS) entry which is preliminary data.</text>
</comment>
<evidence type="ECO:0000313" key="2">
    <source>
        <dbReference type="Proteomes" id="UP000028824"/>
    </source>
</evidence>
<evidence type="ECO:0000313" key="1">
    <source>
        <dbReference type="EMBL" id="KFI26445.1"/>
    </source>
</evidence>
<dbReference type="Proteomes" id="UP000028824">
    <property type="component" value="Unassembled WGS sequence"/>
</dbReference>
<organism evidence="1 2">
    <name type="scientific">Paenirhodobacter enshiensis</name>
    <dbReference type="NCBI Taxonomy" id="1105367"/>
    <lineage>
        <taxon>Bacteria</taxon>
        <taxon>Pseudomonadati</taxon>
        <taxon>Pseudomonadota</taxon>
        <taxon>Alphaproteobacteria</taxon>
        <taxon>Rhodobacterales</taxon>
        <taxon>Rhodobacter group</taxon>
        <taxon>Paenirhodobacter</taxon>
    </lineage>
</organism>
<accession>A0A086XWP5</accession>
<dbReference type="STRING" id="1105367.CG50_01540"/>
<dbReference type="eggNOG" id="COG3564">
    <property type="taxonomic scope" value="Bacteria"/>
</dbReference>
<dbReference type="InterPro" id="IPR008497">
    <property type="entry name" value="DUF779"/>
</dbReference>
<proteinExistence type="predicted"/>
<name>A0A086XWP5_9RHOB</name>
<dbReference type="Pfam" id="PF05610">
    <property type="entry name" value="DUF779"/>
    <property type="match status" value="1"/>
</dbReference>
<dbReference type="AlphaFoldDB" id="A0A086XWP5"/>
<protein>
    <recommendedName>
        <fullName evidence="3">Acetaldehyde dehydrogenase</fullName>
    </recommendedName>
</protein>
<dbReference type="EMBL" id="JFZB01000014">
    <property type="protein sequence ID" value="KFI26445.1"/>
    <property type="molecule type" value="Genomic_DNA"/>
</dbReference>
<reference evidence="1 2" key="1">
    <citation type="submission" date="2014-03" db="EMBL/GenBank/DDBJ databases">
        <title>Genome of Paenirhodobacter enshiensis DW2-9.</title>
        <authorList>
            <person name="Wang D."/>
            <person name="Wang G."/>
        </authorList>
    </citation>
    <scope>NUCLEOTIDE SEQUENCE [LARGE SCALE GENOMIC DNA]</scope>
    <source>
        <strain evidence="1 2">DW2-9</strain>
    </source>
</reference>
<sequence>MEATDAARALLAAIVADHGPVLLILSGGCCDGTAPMCYPEGEFLLAPDDLRIGAVDGAAVYLPAGLAPLWQGGLTLDAVPGRGGGVFSLDNGREAHFVARSAVCLKP</sequence>
<gene>
    <name evidence="1" type="ORF">CG50_01540</name>
</gene>
<evidence type="ECO:0008006" key="3">
    <source>
        <dbReference type="Google" id="ProtNLM"/>
    </source>
</evidence>